<keyword evidence="11" id="KW-0411">Iron-sulfur</keyword>
<gene>
    <name evidence="16" type="primary">mutY</name>
    <name evidence="16" type="ORF">DNU06_11850</name>
</gene>
<organism evidence="16 17">
    <name type="scientific">Putridiphycobacter roseus</name>
    <dbReference type="NCBI Taxonomy" id="2219161"/>
    <lineage>
        <taxon>Bacteria</taxon>
        <taxon>Pseudomonadati</taxon>
        <taxon>Bacteroidota</taxon>
        <taxon>Flavobacteriia</taxon>
        <taxon>Flavobacteriales</taxon>
        <taxon>Crocinitomicaceae</taxon>
        <taxon>Putridiphycobacter</taxon>
    </lineage>
</organism>
<dbReference type="SMART" id="SM00525">
    <property type="entry name" value="FES"/>
    <property type="match status" value="1"/>
</dbReference>
<dbReference type="GO" id="GO:0006284">
    <property type="term" value="P:base-excision repair"/>
    <property type="evidence" value="ECO:0007669"/>
    <property type="project" value="UniProtKB-UniRule"/>
</dbReference>
<dbReference type="InterPro" id="IPR005760">
    <property type="entry name" value="A/G_AdeGlyc_MutY"/>
</dbReference>
<dbReference type="CDD" id="cd03431">
    <property type="entry name" value="NUDIX_DNA_Glycosylase_C-MutY"/>
    <property type="match status" value="1"/>
</dbReference>
<dbReference type="GO" id="GO:0035485">
    <property type="term" value="F:adenine/guanine mispair binding"/>
    <property type="evidence" value="ECO:0007669"/>
    <property type="project" value="TreeGrafter"/>
</dbReference>
<accession>A0A2W1NBT2</accession>
<dbReference type="OrthoDB" id="9802365at2"/>
<dbReference type="EMBL" id="QKSB01000007">
    <property type="protein sequence ID" value="PZE16543.1"/>
    <property type="molecule type" value="Genomic_DNA"/>
</dbReference>
<name>A0A2W1NBT2_9FLAO</name>
<dbReference type="Gene3D" id="1.10.340.30">
    <property type="entry name" value="Hypothetical protein, domain 2"/>
    <property type="match status" value="1"/>
</dbReference>
<comment type="function">
    <text evidence="2">Adenine glycosylase active on G-A mispairs. MutY also corrects error-prone DNA synthesis past GO lesions which are due to the oxidatively damaged form of guanine: 7,8-dihydro-8-oxoguanine (8-oxo-dGTP).</text>
</comment>
<dbReference type="CDD" id="cd00056">
    <property type="entry name" value="ENDO3c"/>
    <property type="match status" value="1"/>
</dbReference>
<dbReference type="PANTHER" id="PTHR42944:SF1">
    <property type="entry name" value="ADENINE DNA GLYCOSYLASE"/>
    <property type="match status" value="1"/>
</dbReference>
<sequence length="344" mass="39439">MIDKQYLIFDWYSENKRNLPWRSVKDPYYIWLSEIILQQTKVDQGLPYYLKFIKCYPNVKSLAAADLESVLKLWQGLGYYSRARNLHSAAKQVMTDFGGVFPDNYDSLLSLKGVGEYTAAAVSSFAYGEAKAVVDGNVFRVLSRLFKIATPINSTKGKKEFTILANEILDKSQPGEHNQAMMELGALVCKPKSPQCEICPVQGICLAFADKTQLDYPVKEKKLKVKVRHLNYLLFLDQNNNILIRKREGQGIWEGLYDFPCVETSESVDEVKEFEGVTLKNVFLDLEVKHILTHQKLMVKFWVHHKKDTPKTNGYMAIPIGDISNFPLPQLIVRYVNESSFFKR</sequence>
<dbReference type="SMART" id="SM00478">
    <property type="entry name" value="ENDO3c"/>
    <property type="match status" value="1"/>
</dbReference>
<reference evidence="16 17" key="1">
    <citation type="submission" date="2018-06" db="EMBL/GenBank/DDBJ databases">
        <title>The draft genome sequence of Crocinitomix sp. SM1701.</title>
        <authorList>
            <person name="Zhang X."/>
        </authorList>
    </citation>
    <scope>NUCLEOTIDE SEQUENCE [LARGE SCALE GENOMIC DNA]</scope>
    <source>
        <strain evidence="16 17">SM1701</strain>
    </source>
</reference>
<dbReference type="RefSeq" id="WP_111063559.1">
    <property type="nucleotide sequence ID" value="NZ_JBHUCU010000017.1"/>
</dbReference>
<dbReference type="GO" id="GO:0006298">
    <property type="term" value="P:mismatch repair"/>
    <property type="evidence" value="ECO:0007669"/>
    <property type="project" value="TreeGrafter"/>
</dbReference>
<dbReference type="SUPFAM" id="SSF48150">
    <property type="entry name" value="DNA-glycosylase"/>
    <property type="match status" value="1"/>
</dbReference>
<evidence type="ECO:0000256" key="3">
    <source>
        <dbReference type="ARBA" id="ARBA00008343"/>
    </source>
</evidence>
<evidence type="ECO:0000256" key="11">
    <source>
        <dbReference type="ARBA" id="ARBA00023014"/>
    </source>
</evidence>
<dbReference type="Proteomes" id="UP000249248">
    <property type="component" value="Unassembled WGS sequence"/>
</dbReference>
<dbReference type="GO" id="GO:0051539">
    <property type="term" value="F:4 iron, 4 sulfur cluster binding"/>
    <property type="evidence" value="ECO:0007669"/>
    <property type="project" value="UniProtKB-UniRule"/>
</dbReference>
<evidence type="ECO:0000256" key="4">
    <source>
        <dbReference type="ARBA" id="ARBA00012045"/>
    </source>
</evidence>
<dbReference type="AlphaFoldDB" id="A0A2W1NBT2"/>
<dbReference type="GO" id="GO:0046872">
    <property type="term" value="F:metal ion binding"/>
    <property type="evidence" value="ECO:0007669"/>
    <property type="project" value="UniProtKB-UniRule"/>
</dbReference>
<dbReference type="InterPro" id="IPR000445">
    <property type="entry name" value="HhH_motif"/>
</dbReference>
<proteinExistence type="inferred from homology"/>
<dbReference type="Pfam" id="PF10576">
    <property type="entry name" value="EndIII_4Fe-2S"/>
    <property type="match status" value="1"/>
</dbReference>
<dbReference type="GO" id="GO:0032357">
    <property type="term" value="F:oxidized purine DNA binding"/>
    <property type="evidence" value="ECO:0007669"/>
    <property type="project" value="TreeGrafter"/>
</dbReference>
<keyword evidence="10 14" id="KW-0408">Iron</keyword>
<keyword evidence="9" id="KW-0378">Hydrolase</keyword>
<evidence type="ECO:0000256" key="2">
    <source>
        <dbReference type="ARBA" id="ARBA00002933"/>
    </source>
</evidence>
<feature type="domain" description="HhH-GPD" evidence="15">
    <location>
        <begin position="36"/>
        <end position="187"/>
    </location>
</feature>
<comment type="cofactor">
    <cofactor evidence="14">
        <name>[4Fe-4S] cluster</name>
        <dbReference type="ChEBI" id="CHEBI:49883"/>
    </cofactor>
    <text evidence="14">Binds 1 [4Fe-4S] cluster.</text>
</comment>
<dbReference type="InterPro" id="IPR003651">
    <property type="entry name" value="Endonuclease3_FeS-loop_motif"/>
</dbReference>
<dbReference type="GO" id="GO:0034039">
    <property type="term" value="F:8-oxo-7,8-dihydroguanine DNA N-glycosylase activity"/>
    <property type="evidence" value="ECO:0007669"/>
    <property type="project" value="TreeGrafter"/>
</dbReference>
<dbReference type="Pfam" id="PF00730">
    <property type="entry name" value="HhH-GPD"/>
    <property type="match status" value="1"/>
</dbReference>
<dbReference type="Gene3D" id="3.90.79.10">
    <property type="entry name" value="Nucleoside Triphosphate Pyrophosphohydrolase"/>
    <property type="match status" value="1"/>
</dbReference>
<dbReference type="InterPro" id="IPR023170">
    <property type="entry name" value="HhH_base_excis_C"/>
</dbReference>
<keyword evidence="17" id="KW-1185">Reference proteome</keyword>
<evidence type="ECO:0000256" key="9">
    <source>
        <dbReference type="ARBA" id="ARBA00022801"/>
    </source>
</evidence>
<comment type="catalytic activity">
    <reaction evidence="1 14">
        <text>Hydrolyzes free adenine bases from 7,8-dihydro-8-oxoguanine:adenine mismatched double-stranded DNA, leaving an apurinic site.</text>
        <dbReference type="EC" id="3.2.2.31"/>
    </reaction>
</comment>
<evidence type="ECO:0000256" key="1">
    <source>
        <dbReference type="ARBA" id="ARBA00000843"/>
    </source>
</evidence>
<dbReference type="Gene3D" id="1.10.1670.10">
    <property type="entry name" value="Helix-hairpin-Helix base-excision DNA repair enzymes (C-terminal)"/>
    <property type="match status" value="1"/>
</dbReference>
<dbReference type="NCBIfam" id="TIGR01084">
    <property type="entry name" value="mutY"/>
    <property type="match status" value="1"/>
</dbReference>
<keyword evidence="8 14" id="KW-0227">DNA damage</keyword>
<keyword evidence="12" id="KW-0234">DNA repair</keyword>
<dbReference type="InterPro" id="IPR011257">
    <property type="entry name" value="DNA_glycosylase"/>
</dbReference>
<evidence type="ECO:0000256" key="14">
    <source>
        <dbReference type="RuleBase" id="RU365096"/>
    </source>
</evidence>
<dbReference type="EC" id="3.2.2.31" evidence="4 14"/>
<dbReference type="InterPro" id="IPR029119">
    <property type="entry name" value="MutY_C"/>
</dbReference>
<protein>
    <recommendedName>
        <fullName evidence="5 14">Adenine DNA glycosylase</fullName>
        <ecNumber evidence="4 14">3.2.2.31</ecNumber>
    </recommendedName>
</protein>
<dbReference type="SUPFAM" id="SSF55811">
    <property type="entry name" value="Nudix"/>
    <property type="match status" value="1"/>
</dbReference>
<evidence type="ECO:0000256" key="6">
    <source>
        <dbReference type="ARBA" id="ARBA00022485"/>
    </source>
</evidence>
<evidence type="ECO:0000256" key="12">
    <source>
        <dbReference type="ARBA" id="ARBA00023204"/>
    </source>
</evidence>
<keyword evidence="7" id="KW-0479">Metal-binding</keyword>
<dbReference type="Pfam" id="PF00633">
    <property type="entry name" value="HHH"/>
    <property type="match status" value="1"/>
</dbReference>
<evidence type="ECO:0000313" key="17">
    <source>
        <dbReference type="Proteomes" id="UP000249248"/>
    </source>
</evidence>
<evidence type="ECO:0000259" key="15">
    <source>
        <dbReference type="SMART" id="SM00478"/>
    </source>
</evidence>
<evidence type="ECO:0000256" key="13">
    <source>
        <dbReference type="ARBA" id="ARBA00023295"/>
    </source>
</evidence>
<comment type="caution">
    <text evidence="16">The sequence shown here is derived from an EMBL/GenBank/DDBJ whole genome shotgun (WGS) entry which is preliminary data.</text>
</comment>
<dbReference type="Pfam" id="PF14815">
    <property type="entry name" value="NUDIX_4"/>
    <property type="match status" value="1"/>
</dbReference>
<dbReference type="PANTHER" id="PTHR42944">
    <property type="entry name" value="ADENINE DNA GLYCOSYLASE"/>
    <property type="match status" value="1"/>
</dbReference>
<dbReference type="InterPro" id="IPR003265">
    <property type="entry name" value="HhH-GPD_domain"/>
</dbReference>
<dbReference type="InterPro" id="IPR015797">
    <property type="entry name" value="NUDIX_hydrolase-like_dom_sf"/>
</dbReference>
<evidence type="ECO:0000256" key="8">
    <source>
        <dbReference type="ARBA" id="ARBA00022763"/>
    </source>
</evidence>
<dbReference type="InterPro" id="IPR044298">
    <property type="entry name" value="MIG/MutY"/>
</dbReference>
<evidence type="ECO:0000256" key="5">
    <source>
        <dbReference type="ARBA" id="ARBA00022023"/>
    </source>
</evidence>
<keyword evidence="6" id="KW-0004">4Fe-4S</keyword>
<keyword evidence="13 14" id="KW-0326">Glycosidase</keyword>
<dbReference type="FunFam" id="1.10.340.30:FF:000002">
    <property type="entry name" value="Adenine DNA glycosylase"/>
    <property type="match status" value="1"/>
</dbReference>
<evidence type="ECO:0000313" key="16">
    <source>
        <dbReference type="EMBL" id="PZE16543.1"/>
    </source>
</evidence>
<evidence type="ECO:0000256" key="10">
    <source>
        <dbReference type="ARBA" id="ARBA00023004"/>
    </source>
</evidence>
<evidence type="ECO:0000256" key="7">
    <source>
        <dbReference type="ARBA" id="ARBA00022723"/>
    </source>
</evidence>
<dbReference type="GO" id="GO:0000701">
    <property type="term" value="F:purine-specific mismatch base pair DNA N-glycosylase activity"/>
    <property type="evidence" value="ECO:0007669"/>
    <property type="project" value="UniProtKB-EC"/>
</dbReference>
<comment type="similarity">
    <text evidence="3 14">Belongs to the Nth/MutY family.</text>
</comment>